<keyword evidence="3" id="KW-1185">Reference proteome</keyword>
<name>A0A1Y2LPH8_EPING</name>
<protein>
    <submittedName>
        <fullName evidence="2">Uncharacterized protein</fullName>
    </submittedName>
</protein>
<evidence type="ECO:0000256" key="1">
    <source>
        <dbReference type="SAM" id="MobiDB-lite"/>
    </source>
</evidence>
<dbReference type="AlphaFoldDB" id="A0A1Y2LPH8"/>
<reference evidence="2 3" key="1">
    <citation type="journal article" date="2017" name="Genome Announc.">
        <title>Genome sequence of the saprophytic ascomycete Epicoccum nigrum ICMP 19927 strain isolated from New Zealand.</title>
        <authorList>
            <person name="Fokin M."/>
            <person name="Fleetwood D."/>
            <person name="Weir B.S."/>
            <person name="Villas-Boas S.G."/>
        </authorList>
    </citation>
    <scope>NUCLEOTIDE SEQUENCE [LARGE SCALE GENOMIC DNA]</scope>
    <source>
        <strain evidence="2 3">ICMP 19927</strain>
    </source>
</reference>
<dbReference type="EMBL" id="KZ107854">
    <property type="protein sequence ID" value="OSS45499.1"/>
    <property type="molecule type" value="Genomic_DNA"/>
</dbReference>
<feature type="compositionally biased region" description="Low complexity" evidence="1">
    <location>
        <begin position="48"/>
        <end position="66"/>
    </location>
</feature>
<evidence type="ECO:0000313" key="2">
    <source>
        <dbReference type="EMBL" id="OSS45499.1"/>
    </source>
</evidence>
<organism evidence="2 3">
    <name type="scientific">Epicoccum nigrum</name>
    <name type="common">Soil fungus</name>
    <name type="synonym">Epicoccum purpurascens</name>
    <dbReference type="NCBI Taxonomy" id="105696"/>
    <lineage>
        <taxon>Eukaryota</taxon>
        <taxon>Fungi</taxon>
        <taxon>Dikarya</taxon>
        <taxon>Ascomycota</taxon>
        <taxon>Pezizomycotina</taxon>
        <taxon>Dothideomycetes</taxon>
        <taxon>Pleosporomycetidae</taxon>
        <taxon>Pleosporales</taxon>
        <taxon>Pleosporineae</taxon>
        <taxon>Didymellaceae</taxon>
        <taxon>Epicoccum</taxon>
    </lineage>
</organism>
<accession>A0A1Y2LPH8</accession>
<evidence type="ECO:0000313" key="3">
    <source>
        <dbReference type="Proteomes" id="UP000193240"/>
    </source>
</evidence>
<sequence length="129" mass="13764">MGRHISTAEFEDVATAFPGVTGGAIRNRIGILRAKQKKIYEDLGWDLPGAAKAPASAKKAKVTPAKRTSDDSGEGEGGEPETSSKKKRRPRKKVGGAADEEERKERKEVMGGGSGGGVKKEVEEEEEEV</sequence>
<feature type="compositionally biased region" description="Basic residues" evidence="1">
    <location>
        <begin position="85"/>
        <end position="94"/>
    </location>
</feature>
<feature type="region of interest" description="Disordered" evidence="1">
    <location>
        <begin position="45"/>
        <end position="129"/>
    </location>
</feature>
<gene>
    <name evidence="2" type="ORF">B5807_10359</name>
</gene>
<dbReference type="Proteomes" id="UP000193240">
    <property type="component" value="Unassembled WGS sequence"/>
</dbReference>
<proteinExistence type="predicted"/>
<dbReference type="InParanoid" id="A0A1Y2LPH8"/>
<dbReference type="OMA" id="KWEGAND"/>